<dbReference type="EMBL" id="CADCVY010000045">
    <property type="protein sequence ID" value="CAA9498059.1"/>
    <property type="molecule type" value="Genomic_DNA"/>
</dbReference>
<evidence type="ECO:0000313" key="1">
    <source>
        <dbReference type="EMBL" id="CAA9498059.1"/>
    </source>
</evidence>
<reference evidence="1" key="1">
    <citation type="submission" date="2020-02" db="EMBL/GenBank/DDBJ databases">
        <authorList>
            <person name="Meier V. D."/>
        </authorList>
    </citation>
    <scope>NUCLEOTIDE SEQUENCE</scope>
    <source>
        <strain evidence="1">AVDCRST_MAG44</strain>
    </source>
</reference>
<feature type="non-terminal residue" evidence="1">
    <location>
        <position position="42"/>
    </location>
</feature>
<organism evidence="1">
    <name type="scientific">uncultured Sphingomonas sp</name>
    <dbReference type="NCBI Taxonomy" id="158754"/>
    <lineage>
        <taxon>Bacteria</taxon>
        <taxon>Pseudomonadati</taxon>
        <taxon>Pseudomonadota</taxon>
        <taxon>Alphaproteobacteria</taxon>
        <taxon>Sphingomonadales</taxon>
        <taxon>Sphingomonadaceae</taxon>
        <taxon>Sphingomonas</taxon>
        <taxon>environmental samples</taxon>
    </lineage>
</organism>
<accession>A0A6J4SFP4</accession>
<dbReference type="AlphaFoldDB" id="A0A6J4SFP4"/>
<sequence length="42" mass="4223">WVLTKGAKATAVGAAATNVTISSAAAAGRHSRIREIGRASFP</sequence>
<feature type="non-terminal residue" evidence="1">
    <location>
        <position position="1"/>
    </location>
</feature>
<name>A0A6J4SFP4_9SPHN</name>
<protein>
    <submittedName>
        <fullName evidence="1">Uncharacterized protein</fullName>
    </submittedName>
</protein>
<gene>
    <name evidence="1" type="ORF">AVDCRST_MAG44-582</name>
</gene>
<proteinExistence type="predicted"/>